<feature type="repeat" description="WD" evidence="3">
    <location>
        <begin position="1375"/>
        <end position="1407"/>
    </location>
</feature>
<keyword evidence="2" id="KW-0677">Repeat</keyword>
<gene>
    <name evidence="5" type="ORF">QI031_00655</name>
</gene>
<dbReference type="InterPro" id="IPR049052">
    <property type="entry name" value="nSTAND1"/>
</dbReference>
<feature type="repeat" description="WD" evidence="3">
    <location>
        <begin position="1201"/>
        <end position="1233"/>
    </location>
</feature>
<dbReference type="PANTHER" id="PTHR22847:SF637">
    <property type="entry name" value="WD REPEAT DOMAIN 5B"/>
    <property type="match status" value="1"/>
</dbReference>
<dbReference type="InterPro" id="IPR001680">
    <property type="entry name" value="WD40_rpt"/>
</dbReference>
<keyword evidence="1 3" id="KW-0853">WD repeat</keyword>
<reference evidence="5 6" key="1">
    <citation type="journal article" date="2023" name="Limnol Oceanogr Lett">
        <title>Environmental adaptations by the intertidal Antarctic cyanobacterium Halotia branconii CENA392 as revealed using long-read genome sequencing.</title>
        <authorList>
            <person name="Dextro R.B."/>
            <person name="Delbaje E."/>
            <person name="Freitas P.N.N."/>
            <person name="Geraldes V."/>
            <person name="Pinto E."/>
            <person name="Long P.F."/>
            <person name="Fiore M.F."/>
        </authorList>
    </citation>
    <scope>NUCLEOTIDE SEQUENCE [LARGE SCALE GENOMIC DNA]</scope>
    <source>
        <strain evidence="5 6">CENA392</strain>
    </source>
</reference>
<dbReference type="PROSITE" id="PS00678">
    <property type="entry name" value="WD_REPEATS_1"/>
    <property type="match status" value="1"/>
</dbReference>
<evidence type="ECO:0000256" key="2">
    <source>
        <dbReference type="ARBA" id="ARBA00022737"/>
    </source>
</evidence>
<dbReference type="Pfam" id="PF00400">
    <property type="entry name" value="WD40"/>
    <property type="match status" value="14"/>
</dbReference>
<dbReference type="Gene3D" id="3.40.50.300">
    <property type="entry name" value="P-loop containing nucleotide triphosphate hydrolases"/>
    <property type="match status" value="1"/>
</dbReference>
<dbReference type="PRINTS" id="PR00320">
    <property type="entry name" value="GPROTEINBRPT"/>
</dbReference>
<feature type="repeat" description="WD" evidence="3">
    <location>
        <begin position="1498"/>
        <end position="1529"/>
    </location>
</feature>
<evidence type="ECO:0000313" key="6">
    <source>
        <dbReference type="Proteomes" id="UP001223520"/>
    </source>
</evidence>
<evidence type="ECO:0000313" key="5">
    <source>
        <dbReference type="EMBL" id="WGV26064.1"/>
    </source>
</evidence>
<dbReference type="SUPFAM" id="SSF50978">
    <property type="entry name" value="WD40 repeat-like"/>
    <property type="match status" value="2"/>
</dbReference>
<organism evidence="5 6">
    <name type="scientific">Halotia branconii CENA392</name>
    <dbReference type="NCBI Taxonomy" id="1539056"/>
    <lineage>
        <taxon>Bacteria</taxon>
        <taxon>Bacillati</taxon>
        <taxon>Cyanobacteriota</taxon>
        <taxon>Cyanophyceae</taxon>
        <taxon>Nostocales</taxon>
        <taxon>Nodulariaceae</taxon>
        <taxon>Halotia</taxon>
    </lineage>
</organism>
<feature type="repeat" description="WD" evidence="3">
    <location>
        <begin position="1327"/>
        <end position="1359"/>
    </location>
</feature>
<dbReference type="InterPro" id="IPR020472">
    <property type="entry name" value="WD40_PAC1"/>
</dbReference>
<sequence length="1652" mass="186251">MTQLQLTAAIAETNQQSLQRLVRSIQLSQGQFSLILVRCNYGQLREQMLNTVHEITKDINLKEIFIQPSTTALHNKIVTELFLDNPAVITDSLPSALMVFGLESVINLDDLLSGINQARDIYAATFSFPIVLWLQDEVASLLARLAPDFKSWAATTIKFEMTKEDLIALIRQETESLFGKVLEAGAARFLSNAALDLAPKSQHRLEIESARNDLLRLYSVQLEPGLEASLEFVLGRDKYANDQINGALAHYQKSLALCQREGKREKEEFKERESFPYRLWQAIVLFHLGLCYRRMADLHQGANSNYWHHACVWFKQCLEKLEQEQRQDLVAKFILPACEMLQRLQAWEELKELAQTSLLLHKTYGNSMQVAQDYGFLAAVAVSESKWILAHELVNTALSIIERATDAARQQESWYLLLLARTQRHLGECDEAISNLEWARVVCELQYEPLLYLEILEELRSLYFLERRDYIEAFNLKQEKIQIEHQYGFRAFIGASQLQPQRCKINPVIEPQKTPFIPEGIAQEIAASGRQQDVNRLIERITRADYKLTIIHGLSGVGKSSIIKAGLVPALKGKAIGERIPLPIVLSSYTDWVTALGRNINQVLTQIQAPIAIDFSPAILLEKLRLAAERNHTIVIIFDQFEEFFFINNNSQRVKFYNFFSECLNIPFIKIILSLREDYLHYLLEFERLSKNTNSLSVINQNILDKDIRYYLGKFSTEDTIGIIKSFTQRSHYALSDDLIQKLVQDLAGEIGEVHPIELQIVGAQLQAENITTLEQYKLCGGSKKLVERWLEEVIKDCGQENEELSWKLLFELTDEKGTRPLKTKSDLAIALNKNLDQTSNFELAWELILEILVGSGLVLRLREELGDRYQLVHDYLVEPIRQKNNYGVVAELEKIKFEKNKAEVAQKLSQEHLNLLLQRRLREARIAGVVLAMMGGTIAALWWQADLQKTAAIRQTIRAERSETNWKISTTAASSEALFASNKEFDALLEGLRAWKKLKQAQGVQPETRMRVVTALQQAVYGVTELNRLEGHSDIVWGVIFSPDGQLLASASRDQTIKIWHPDGTLLQTLKGHTDAVTSISFSPDGQKLASASLDKTVKIWRKNPITGEFNPQPSQTIAGQGDWVYSVSFSPDGKFIATGNKDKTVKLWRQDGTLVKTLSGHQAEVNWISFSPDGRFIASASDDKTVKIWRTDGSLVKTLYGHEEGVTMVTFSPDGKLLASAGRDKTVKLWQQDKLDFRLYKNLQQHTSIVWSLQFSSDGQKLASGSDDNTINLWSVTGTLLKTFKGHSDAVAAVAFSPDNKLLASGSYDKTVKLWSLDAPTLPVLQGHQDKVLSVAWSPDGQMLASSSRDRTVKLWQRDEILDGVKPRLYKTLVGHTDKVPSVSFDPKGKILASGSYDKTVKLWNRDGTLLKTLQGHSDSVMSVSFSPDGNLLASASKDQTVKLWSRDGHLLKTLMGHQGWVNSVNFSPDGQVLASASDDKTVRLWRRDGTLLKTFSPHDSWVLGVSFSPTDQLLASASWDNTVRLWRRDGTLLKTLLKGYSDSVNAVTFSPNGQFLAAASWDSTVKLWSREGKLIKTLNGHRAPVLSVSFSPDGQTLASASNDNTIILWNLHLDDLLLRGCNWVDDYLKHNPNIEGGDRFLCDGVNYRR</sequence>
<dbReference type="PROSITE" id="PS50294">
    <property type="entry name" value="WD_REPEATS_REGION"/>
    <property type="match status" value="14"/>
</dbReference>
<feature type="repeat" description="WD" evidence="3">
    <location>
        <begin position="1071"/>
        <end position="1102"/>
    </location>
</feature>
<feature type="repeat" description="WD" evidence="3">
    <location>
        <begin position="1581"/>
        <end position="1614"/>
    </location>
</feature>
<dbReference type="SMART" id="SM00320">
    <property type="entry name" value="WD40"/>
    <property type="match status" value="14"/>
</dbReference>
<dbReference type="Gene3D" id="1.25.40.10">
    <property type="entry name" value="Tetratricopeptide repeat domain"/>
    <property type="match status" value="1"/>
</dbReference>
<dbReference type="PANTHER" id="PTHR22847">
    <property type="entry name" value="WD40 REPEAT PROTEIN"/>
    <property type="match status" value="1"/>
</dbReference>
<accession>A0AAJ6NT94</accession>
<dbReference type="InterPro" id="IPR011990">
    <property type="entry name" value="TPR-like_helical_dom_sf"/>
</dbReference>
<dbReference type="EMBL" id="CP124543">
    <property type="protein sequence ID" value="WGV26064.1"/>
    <property type="molecule type" value="Genomic_DNA"/>
</dbReference>
<dbReference type="Proteomes" id="UP001223520">
    <property type="component" value="Chromosome"/>
</dbReference>
<evidence type="ECO:0000256" key="3">
    <source>
        <dbReference type="PROSITE-ProRule" id="PRU00221"/>
    </source>
</evidence>
<feature type="repeat" description="WD" evidence="3">
    <location>
        <begin position="1540"/>
        <end position="1572"/>
    </location>
</feature>
<feature type="repeat" description="WD" evidence="3">
    <location>
        <begin position="1119"/>
        <end position="1150"/>
    </location>
</feature>
<dbReference type="SUPFAM" id="SSF52540">
    <property type="entry name" value="P-loop containing nucleoside triphosphate hydrolases"/>
    <property type="match status" value="1"/>
</dbReference>
<dbReference type="Pfam" id="PF20703">
    <property type="entry name" value="nSTAND1"/>
    <property type="match status" value="1"/>
</dbReference>
<proteinExistence type="predicted"/>
<dbReference type="Gene3D" id="2.130.10.10">
    <property type="entry name" value="YVTN repeat-like/Quinoprotein amine dehydrogenase"/>
    <property type="match status" value="6"/>
</dbReference>
<dbReference type="InterPro" id="IPR019775">
    <property type="entry name" value="WD40_repeat_CS"/>
</dbReference>
<feature type="domain" description="Novel STAND NTPase 1" evidence="4">
    <location>
        <begin position="529"/>
        <end position="878"/>
    </location>
</feature>
<protein>
    <recommendedName>
        <fullName evidence="4">Novel STAND NTPase 1 domain-containing protein</fullName>
    </recommendedName>
</protein>
<keyword evidence="6" id="KW-1185">Reference proteome</keyword>
<name>A0AAJ6NT94_9CYAN</name>
<feature type="repeat" description="WD" evidence="3">
    <location>
        <begin position="1286"/>
        <end position="1320"/>
    </location>
</feature>
<dbReference type="SUPFAM" id="SSF48452">
    <property type="entry name" value="TPR-like"/>
    <property type="match status" value="1"/>
</dbReference>
<feature type="repeat" description="WD" evidence="3">
    <location>
        <begin position="1030"/>
        <end position="1061"/>
    </location>
</feature>
<feature type="repeat" description="WD" evidence="3">
    <location>
        <begin position="1457"/>
        <end position="1488"/>
    </location>
</feature>
<evidence type="ECO:0000256" key="1">
    <source>
        <dbReference type="ARBA" id="ARBA00022574"/>
    </source>
</evidence>
<dbReference type="InterPro" id="IPR015943">
    <property type="entry name" value="WD40/YVTN_repeat-like_dom_sf"/>
</dbReference>
<feature type="repeat" description="WD" evidence="3">
    <location>
        <begin position="1160"/>
        <end position="1191"/>
    </location>
</feature>
<dbReference type="CDD" id="cd00200">
    <property type="entry name" value="WD40"/>
    <property type="match status" value="2"/>
</dbReference>
<dbReference type="RefSeq" id="WP_281483320.1">
    <property type="nucleotide sequence ID" value="NZ_CP124543.1"/>
</dbReference>
<dbReference type="KEGG" id="hbq:QI031_00655"/>
<dbReference type="InterPro" id="IPR027417">
    <property type="entry name" value="P-loop_NTPase"/>
</dbReference>
<feature type="repeat" description="WD" evidence="3">
    <location>
        <begin position="1416"/>
        <end position="1448"/>
    </location>
</feature>
<dbReference type="InterPro" id="IPR036322">
    <property type="entry name" value="WD40_repeat_dom_sf"/>
</dbReference>
<dbReference type="PROSITE" id="PS50082">
    <property type="entry name" value="WD_REPEATS_2"/>
    <property type="match status" value="14"/>
</dbReference>
<feature type="repeat" description="WD" evidence="3">
    <location>
        <begin position="1245"/>
        <end position="1278"/>
    </location>
</feature>
<evidence type="ECO:0000259" key="4">
    <source>
        <dbReference type="Pfam" id="PF20703"/>
    </source>
</evidence>